<accession>A0A7I8WF49</accession>
<keyword evidence="2" id="KW-1185">Reference proteome</keyword>
<organism evidence="1 2">
    <name type="scientific">Dimorphilus gyrociliatus</name>
    <dbReference type="NCBI Taxonomy" id="2664684"/>
    <lineage>
        <taxon>Eukaryota</taxon>
        <taxon>Metazoa</taxon>
        <taxon>Spiralia</taxon>
        <taxon>Lophotrochozoa</taxon>
        <taxon>Annelida</taxon>
        <taxon>Polychaeta</taxon>
        <taxon>Polychaeta incertae sedis</taxon>
        <taxon>Dinophilidae</taxon>
        <taxon>Dimorphilus</taxon>
    </lineage>
</organism>
<dbReference type="Proteomes" id="UP000549394">
    <property type="component" value="Unassembled WGS sequence"/>
</dbReference>
<protein>
    <submittedName>
        <fullName evidence="1">DgyrCDS14855</fullName>
    </submittedName>
</protein>
<sequence length="211" mass="23544">MILIQWAFSTDATCTASGKTFHSEMPVYFSGSAPSPWASATGDPHSAQKVVDKSTMSTKQICYDVTGQMGDYIYIAGYSDSGIKTNQLKFEIVNGQKIIFTELKSSIAIAVEKSNHFLGEMHLDVNFRLMPKDYNEMNGLIGDIGKKQFTFFSPVQIGDDSLNNEIASVQVDNNFLKGSVVQRNKNSCWLLDVNDILKPLKLTDYLFKRID</sequence>
<evidence type="ECO:0000313" key="1">
    <source>
        <dbReference type="EMBL" id="CAD5126825.1"/>
    </source>
</evidence>
<proteinExistence type="predicted"/>
<name>A0A7I8WF49_9ANNE</name>
<reference evidence="1 2" key="1">
    <citation type="submission" date="2020-08" db="EMBL/GenBank/DDBJ databases">
        <authorList>
            <person name="Hejnol A."/>
        </authorList>
    </citation>
    <scope>NUCLEOTIDE SEQUENCE [LARGE SCALE GENOMIC DNA]</scope>
</reference>
<gene>
    <name evidence="1" type="ORF">DGYR_LOCUS14050</name>
</gene>
<dbReference type="EMBL" id="CAJFCJ010000091">
    <property type="protein sequence ID" value="CAD5126825.1"/>
    <property type="molecule type" value="Genomic_DNA"/>
</dbReference>
<evidence type="ECO:0000313" key="2">
    <source>
        <dbReference type="Proteomes" id="UP000549394"/>
    </source>
</evidence>
<comment type="caution">
    <text evidence="1">The sequence shown here is derived from an EMBL/GenBank/DDBJ whole genome shotgun (WGS) entry which is preliminary data.</text>
</comment>
<dbReference type="AlphaFoldDB" id="A0A7I8WF49"/>